<feature type="signal peptide" evidence="2">
    <location>
        <begin position="1"/>
        <end position="27"/>
    </location>
</feature>
<sequence length="69" mass="7055">MKKSKIAVTAMLGASLLFGALASPAFAAKPEAKPEGTRVIVYAKPEAKPEATKTKSSIAGAKAEAKPEV</sequence>
<gene>
    <name evidence="3" type="ORF">DL346_10680</name>
</gene>
<feature type="region of interest" description="Disordered" evidence="1">
    <location>
        <begin position="47"/>
        <end position="69"/>
    </location>
</feature>
<evidence type="ECO:0000313" key="3">
    <source>
        <dbReference type="EMBL" id="RAP75888.1"/>
    </source>
</evidence>
<comment type="caution">
    <text evidence="3">The sequence shown here is derived from an EMBL/GenBank/DDBJ whole genome shotgun (WGS) entry which is preliminary data.</text>
</comment>
<evidence type="ECO:0000256" key="2">
    <source>
        <dbReference type="SAM" id="SignalP"/>
    </source>
</evidence>
<protein>
    <submittedName>
        <fullName evidence="3">Uncharacterized protein</fullName>
    </submittedName>
</protein>
<evidence type="ECO:0000256" key="1">
    <source>
        <dbReference type="SAM" id="MobiDB-lite"/>
    </source>
</evidence>
<dbReference type="AlphaFoldDB" id="A0A328TZD1"/>
<keyword evidence="4" id="KW-1185">Reference proteome</keyword>
<feature type="chain" id="PRO_5016253196" evidence="2">
    <location>
        <begin position="28"/>
        <end position="69"/>
    </location>
</feature>
<reference evidence="3 4" key="1">
    <citation type="submission" date="2018-06" db="EMBL/GenBank/DDBJ databases">
        <title>Paenibacillus montanisoli sp. nov., isolated from mountain area soil.</title>
        <authorList>
            <person name="Wu M."/>
        </authorList>
    </citation>
    <scope>NUCLEOTIDE SEQUENCE [LARGE SCALE GENOMIC DNA]</scope>
    <source>
        <strain evidence="3 4">RA17</strain>
    </source>
</reference>
<dbReference type="Proteomes" id="UP000249260">
    <property type="component" value="Unassembled WGS sequence"/>
</dbReference>
<organism evidence="3 4">
    <name type="scientific">Paenibacillus montanisoli</name>
    <dbReference type="NCBI Taxonomy" id="2081970"/>
    <lineage>
        <taxon>Bacteria</taxon>
        <taxon>Bacillati</taxon>
        <taxon>Bacillota</taxon>
        <taxon>Bacilli</taxon>
        <taxon>Bacillales</taxon>
        <taxon>Paenibacillaceae</taxon>
        <taxon>Paenibacillus</taxon>
    </lineage>
</organism>
<evidence type="ECO:0000313" key="4">
    <source>
        <dbReference type="Proteomes" id="UP000249260"/>
    </source>
</evidence>
<dbReference type="EMBL" id="QLUW01000002">
    <property type="protein sequence ID" value="RAP75888.1"/>
    <property type="molecule type" value="Genomic_DNA"/>
</dbReference>
<name>A0A328TZD1_9BACL</name>
<proteinExistence type="predicted"/>
<keyword evidence="2" id="KW-0732">Signal</keyword>
<dbReference type="RefSeq" id="WP_112882113.1">
    <property type="nucleotide sequence ID" value="NZ_QLUW01000002.1"/>
</dbReference>
<accession>A0A328TZD1</accession>